<reference evidence="2" key="1">
    <citation type="journal article" date="2020" name="Stud. Mycol.">
        <title>101 Dothideomycetes genomes: a test case for predicting lifestyles and emergence of pathogens.</title>
        <authorList>
            <person name="Haridas S."/>
            <person name="Albert R."/>
            <person name="Binder M."/>
            <person name="Bloem J."/>
            <person name="Labutti K."/>
            <person name="Salamov A."/>
            <person name="Andreopoulos B."/>
            <person name="Baker S."/>
            <person name="Barry K."/>
            <person name="Bills G."/>
            <person name="Bluhm B."/>
            <person name="Cannon C."/>
            <person name="Castanera R."/>
            <person name="Culley D."/>
            <person name="Daum C."/>
            <person name="Ezra D."/>
            <person name="Gonzalez J."/>
            <person name="Henrissat B."/>
            <person name="Kuo A."/>
            <person name="Liang C."/>
            <person name="Lipzen A."/>
            <person name="Lutzoni F."/>
            <person name="Magnuson J."/>
            <person name="Mondo S."/>
            <person name="Nolan M."/>
            <person name="Ohm R."/>
            <person name="Pangilinan J."/>
            <person name="Park H.-J."/>
            <person name="Ramirez L."/>
            <person name="Alfaro M."/>
            <person name="Sun H."/>
            <person name="Tritt A."/>
            <person name="Yoshinaga Y."/>
            <person name="Zwiers L.-H."/>
            <person name="Turgeon B."/>
            <person name="Goodwin S."/>
            <person name="Spatafora J."/>
            <person name="Crous P."/>
            <person name="Grigoriev I."/>
        </authorList>
    </citation>
    <scope>NUCLEOTIDE SEQUENCE</scope>
    <source>
        <strain evidence="2">CBS 279.74</strain>
    </source>
</reference>
<accession>A0A6G1KIF8</accession>
<organism evidence="2 3">
    <name type="scientific">Pleomassaria siparia CBS 279.74</name>
    <dbReference type="NCBI Taxonomy" id="1314801"/>
    <lineage>
        <taxon>Eukaryota</taxon>
        <taxon>Fungi</taxon>
        <taxon>Dikarya</taxon>
        <taxon>Ascomycota</taxon>
        <taxon>Pezizomycotina</taxon>
        <taxon>Dothideomycetes</taxon>
        <taxon>Pleosporomycetidae</taxon>
        <taxon>Pleosporales</taxon>
        <taxon>Pleomassariaceae</taxon>
        <taxon>Pleomassaria</taxon>
    </lineage>
</organism>
<dbReference type="Proteomes" id="UP000799428">
    <property type="component" value="Unassembled WGS sequence"/>
</dbReference>
<gene>
    <name evidence="2" type="ORF">K504DRAFT_499702</name>
</gene>
<feature type="region of interest" description="Disordered" evidence="1">
    <location>
        <begin position="45"/>
        <end position="75"/>
    </location>
</feature>
<proteinExistence type="predicted"/>
<protein>
    <submittedName>
        <fullName evidence="2">Uncharacterized protein</fullName>
    </submittedName>
</protein>
<sequence>MQQSQRYKEIKHLPIQQRPHPPCFLLATSTSHLTPSHLANCSLLGKKPLRRPEEKGKRGRGLQGPNIRPTGDRPLFTLNGTREGHLQYLDLVRHSHYSSLGRLLACYLNTTAFLRLKQRSFSCAPSTFHFPLSTFHLPPSTFHLSPSNSEPSRQPHSISDATTNPNFKQHSGHRAPAMEPATGQPAPKRLKPNLQPPRINEGLQFFTPPASGAESSSERSLVPPSKLPTLDLSLQIPKGSEAVPKTVLAARKGAANRWRAKLVDPPPDAKELKKAYPCKLLRHYPSTSNADTVEKVANPITPQIQKSARVTNLLRKFPALAISTPLTPGEEPPAHQVAELVDNDRILRENIAATSSMEATKLAWSRFSEDRERKRRPMVESALYMEDLEKEYEGVDNRLPEWRKWHTSQFLSKTDREDIDRQIEEEKARKLRKRKRSTHTDTT</sequence>
<evidence type="ECO:0000256" key="1">
    <source>
        <dbReference type="SAM" id="MobiDB-lite"/>
    </source>
</evidence>
<feature type="compositionally biased region" description="Polar residues" evidence="1">
    <location>
        <begin position="143"/>
        <end position="169"/>
    </location>
</feature>
<name>A0A6G1KIF8_9PLEO</name>
<dbReference type="AlphaFoldDB" id="A0A6G1KIF8"/>
<dbReference type="OrthoDB" id="3795156at2759"/>
<dbReference type="EMBL" id="MU005766">
    <property type="protein sequence ID" value="KAF2712618.1"/>
    <property type="molecule type" value="Genomic_DNA"/>
</dbReference>
<feature type="region of interest" description="Disordered" evidence="1">
    <location>
        <begin position="143"/>
        <end position="224"/>
    </location>
</feature>
<keyword evidence="3" id="KW-1185">Reference proteome</keyword>
<evidence type="ECO:0000313" key="3">
    <source>
        <dbReference type="Proteomes" id="UP000799428"/>
    </source>
</evidence>
<evidence type="ECO:0000313" key="2">
    <source>
        <dbReference type="EMBL" id="KAF2712618.1"/>
    </source>
</evidence>